<evidence type="ECO:0000313" key="3">
    <source>
        <dbReference type="EMBL" id="CAA7395016.1"/>
    </source>
</evidence>
<sequence>MDSRYDISLNPLSLSLSLLLARSLARISGSASPTLGEQKRWEGGQRQASDANAGEFGFDAQTKSNGMGRGTCSYTVSIKTSCSSPRFTRDAISLAFGDVYHNEVYAPRLDDPASRAFERCSTDTFRISGPCGGRTCYLYLFRSGRDGWTPDSVKVYYRPGDSRSVVTFFYNVPIPSGVWYGFDLCHGSSVPSLLPLAAAAI</sequence>
<dbReference type="Gene3D" id="2.60.60.20">
    <property type="entry name" value="PLAT/LH2 domain"/>
    <property type="match status" value="1"/>
</dbReference>
<dbReference type="PANTHER" id="PTHR31718:SF31">
    <property type="entry name" value="OS01G0172800 PROTEIN"/>
    <property type="match status" value="1"/>
</dbReference>
<feature type="signal peptide" evidence="2">
    <location>
        <begin position="1"/>
        <end position="25"/>
    </location>
</feature>
<gene>
    <name evidence="3" type="ORF">SI8410_04005677</name>
</gene>
<dbReference type="EMBL" id="LR746267">
    <property type="protein sequence ID" value="CAA7395016.1"/>
    <property type="molecule type" value="Genomic_DNA"/>
</dbReference>
<feature type="region of interest" description="Disordered" evidence="1">
    <location>
        <begin position="34"/>
        <end position="54"/>
    </location>
</feature>
<dbReference type="CDD" id="cd00113">
    <property type="entry name" value="PLAT"/>
    <property type="match status" value="1"/>
</dbReference>
<dbReference type="PANTHER" id="PTHR31718">
    <property type="entry name" value="PLAT DOMAIN-CONTAINING PROTEIN"/>
    <property type="match status" value="1"/>
</dbReference>
<evidence type="ECO:0000256" key="1">
    <source>
        <dbReference type="SAM" id="MobiDB-lite"/>
    </source>
</evidence>
<dbReference type="Proteomes" id="UP000663760">
    <property type="component" value="Chromosome 4"/>
</dbReference>
<keyword evidence="4" id="KW-1185">Reference proteome</keyword>
<dbReference type="Pfam" id="PF06232">
    <property type="entry name" value="ATS3"/>
    <property type="match status" value="1"/>
</dbReference>
<keyword evidence="2" id="KW-0732">Signal</keyword>
<organism evidence="3 4">
    <name type="scientific">Spirodela intermedia</name>
    <name type="common">Intermediate duckweed</name>
    <dbReference type="NCBI Taxonomy" id="51605"/>
    <lineage>
        <taxon>Eukaryota</taxon>
        <taxon>Viridiplantae</taxon>
        <taxon>Streptophyta</taxon>
        <taxon>Embryophyta</taxon>
        <taxon>Tracheophyta</taxon>
        <taxon>Spermatophyta</taxon>
        <taxon>Magnoliopsida</taxon>
        <taxon>Liliopsida</taxon>
        <taxon>Araceae</taxon>
        <taxon>Lemnoideae</taxon>
        <taxon>Spirodela</taxon>
    </lineage>
</organism>
<protein>
    <submittedName>
        <fullName evidence="3">Uncharacterized protein</fullName>
    </submittedName>
</protein>
<evidence type="ECO:0000313" key="4">
    <source>
        <dbReference type="Proteomes" id="UP000663760"/>
    </source>
</evidence>
<dbReference type="AlphaFoldDB" id="A0A7I8KCM1"/>
<proteinExistence type="predicted"/>
<reference evidence="3" key="1">
    <citation type="submission" date="2020-02" db="EMBL/GenBank/DDBJ databases">
        <authorList>
            <person name="Scholz U."/>
            <person name="Mascher M."/>
            <person name="Fiebig A."/>
        </authorList>
    </citation>
    <scope>NUCLEOTIDE SEQUENCE</scope>
</reference>
<name>A0A7I8KCM1_SPIIN</name>
<accession>A0A7I8KCM1</accession>
<feature type="chain" id="PRO_5029826278" evidence="2">
    <location>
        <begin position="26"/>
        <end position="201"/>
    </location>
</feature>
<dbReference type="InterPro" id="IPR010417">
    <property type="entry name" value="Embryo-specific_ATS3"/>
</dbReference>
<dbReference type="InterPro" id="IPR036392">
    <property type="entry name" value="PLAT/LH2_dom_sf"/>
</dbReference>
<dbReference type="SUPFAM" id="SSF49723">
    <property type="entry name" value="Lipase/lipooxygenase domain (PLAT/LH2 domain)"/>
    <property type="match status" value="1"/>
</dbReference>
<dbReference type="OrthoDB" id="817978at2759"/>
<evidence type="ECO:0000256" key="2">
    <source>
        <dbReference type="SAM" id="SignalP"/>
    </source>
</evidence>